<keyword evidence="1" id="KW-0812">Transmembrane</keyword>
<evidence type="ECO:0000313" key="2">
    <source>
        <dbReference type="EMBL" id="OGZ65748.1"/>
    </source>
</evidence>
<keyword evidence="1" id="KW-1133">Transmembrane helix</keyword>
<accession>A0A1G2HV64</accession>
<dbReference type="EMBL" id="MHOP01000016">
    <property type="protein sequence ID" value="OGZ65748.1"/>
    <property type="molecule type" value="Genomic_DNA"/>
</dbReference>
<proteinExistence type="predicted"/>
<feature type="transmembrane region" description="Helical" evidence="1">
    <location>
        <begin position="15"/>
        <end position="34"/>
    </location>
</feature>
<sequence length="367" mass="40554">MAFSKRGQIEVTFNWIYMVIAGAVILLFFFGLVVKQKQVSEERLSGDVVQVMSSILAGAGVSEKTKNFIDASGLADYTLYFGCDAGVGEFGIKDRPARTQNNIDPIFAPREIQTSRIVTWSLPYALPFKVTDFLFVIPSNVKYYILGNDADFVNVFLDATEGIERESLLDLHNIQAEANQAVRLIDTDGSSVPGSGVPAQLQSFDDQKVSAVVFTAKNQADFYQKQGATWRKLNKGAIRIISLGGERDAAKYAAIFSADDQLYWCNMQKAFKRLEFLTEIYGGKELALAEAGGKLQAMITHYQAIPGSECKGYLEDYDLNALEALARLHSTTAACQQLAEHCLDLVDAAQKLKEVNANLRIYCTPLY</sequence>
<dbReference type="Proteomes" id="UP000178774">
    <property type="component" value="Unassembled WGS sequence"/>
</dbReference>
<name>A0A1G2HV64_9BACT</name>
<dbReference type="AlphaFoldDB" id="A0A1G2HV64"/>
<evidence type="ECO:0000256" key="1">
    <source>
        <dbReference type="SAM" id="Phobius"/>
    </source>
</evidence>
<keyword evidence="1" id="KW-0472">Membrane</keyword>
<protein>
    <submittedName>
        <fullName evidence="2">Uncharacterized protein</fullName>
    </submittedName>
</protein>
<organism evidence="2 3">
    <name type="scientific">Candidatus Staskawiczbacteria bacterium RIFCSPHIGHO2_01_FULL_41_41</name>
    <dbReference type="NCBI Taxonomy" id="1802203"/>
    <lineage>
        <taxon>Bacteria</taxon>
        <taxon>Candidatus Staskawicziibacteriota</taxon>
    </lineage>
</organism>
<evidence type="ECO:0000313" key="3">
    <source>
        <dbReference type="Proteomes" id="UP000178774"/>
    </source>
</evidence>
<reference evidence="2 3" key="1">
    <citation type="journal article" date="2016" name="Nat. Commun.">
        <title>Thousands of microbial genomes shed light on interconnected biogeochemical processes in an aquifer system.</title>
        <authorList>
            <person name="Anantharaman K."/>
            <person name="Brown C.T."/>
            <person name="Hug L.A."/>
            <person name="Sharon I."/>
            <person name="Castelle C.J."/>
            <person name="Probst A.J."/>
            <person name="Thomas B.C."/>
            <person name="Singh A."/>
            <person name="Wilkins M.J."/>
            <person name="Karaoz U."/>
            <person name="Brodie E.L."/>
            <person name="Williams K.H."/>
            <person name="Hubbard S.S."/>
            <person name="Banfield J.F."/>
        </authorList>
    </citation>
    <scope>NUCLEOTIDE SEQUENCE [LARGE SCALE GENOMIC DNA]</scope>
</reference>
<gene>
    <name evidence="2" type="ORF">A2822_00030</name>
</gene>
<comment type="caution">
    <text evidence="2">The sequence shown here is derived from an EMBL/GenBank/DDBJ whole genome shotgun (WGS) entry which is preliminary data.</text>
</comment>